<dbReference type="InterPro" id="IPR057778">
    <property type="entry name" value="KH_Vigilin_N"/>
</dbReference>
<feature type="compositionally biased region" description="Low complexity" evidence="7">
    <location>
        <begin position="25"/>
        <end position="41"/>
    </location>
</feature>
<dbReference type="SMART" id="SM00322">
    <property type="entry name" value="KH"/>
    <property type="match status" value="6"/>
</dbReference>
<feature type="coiled-coil region" evidence="6">
    <location>
        <begin position="610"/>
        <end position="637"/>
    </location>
</feature>
<evidence type="ECO:0000313" key="9">
    <source>
        <dbReference type="EMBL" id="KAH3662435.1"/>
    </source>
</evidence>
<keyword evidence="6" id="KW-0175">Coiled coil</keyword>
<protein>
    <recommendedName>
        <fullName evidence="8">K Homology domain-containing protein</fullName>
    </recommendedName>
</protein>
<dbReference type="InterPro" id="IPR004087">
    <property type="entry name" value="KH_dom"/>
</dbReference>
<gene>
    <name evidence="9" type="ORF">OGAPHI_005687</name>
</gene>
<dbReference type="GeneID" id="70237651"/>
<comment type="caution">
    <text evidence="9">The sequence shown here is derived from an EMBL/GenBank/DDBJ whole genome shotgun (WGS) entry which is preliminary data.</text>
</comment>
<dbReference type="Gene3D" id="3.30.1370.10">
    <property type="entry name" value="K Homology domain, type 1"/>
    <property type="match status" value="6"/>
</dbReference>
<dbReference type="PROSITE" id="PS50084">
    <property type="entry name" value="KH_TYPE_1"/>
    <property type="match status" value="5"/>
</dbReference>
<name>A0A9P8T1Z7_9ASCO</name>
<dbReference type="Proteomes" id="UP000769157">
    <property type="component" value="Unassembled WGS sequence"/>
</dbReference>
<keyword evidence="4 5" id="KW-0694">RNA-binding</keyword>
<feature type="region of interest" description="Disordered" evidence="7">
    <location>
        <begin position="1"/>
        <end position="55"/>
    </location>
</feature>
<reference evidence="9" key="1">
    <citation type="journal article" date="2021" name="Open Biol.">
        <title>Shared evolutionary footprints suggest mitochondrial oxidative damage underlies multiple complex I losses in fungi.</title>
        <authorList>
            <person name="Schikora-Tamarit M.A."/>
            <person name="Marcet-Houben M."/>
            <person name="Nosek J."/>
            <person name="Gabaldon T."/>
        </authorList>
    </citation>
    <scope>NUCLEOTIDE SEQUENCE</scope>
    <source>
        <strain evidence="9">CBS6075</strain>
    </source>
</reference>
<keyword evidence="3" id="KW-0677">Repeat</keyword>
<evidence type="ECO:0000313" key="10">
    <source>
        <dbReference type="Proteomes" id="UP000769157"/>
    </source>
</evidence>
<dbReference type="OrthoDB" id="10027144at2759"/>
<evidence type="ECO:0000256" key="1">
    <source>
        <dbReference type="ARBA" id="ARBA00004496"/>
    </source>
</evidence>
<evidence type="ECO:0000256" key="6">
    <source>
        <dbReference type="SAM" id="Coils"/>
    </source>
</evidence>
<dbReference type="GO" id="GO:0005737">
    <property type="term" value="C:cytoplasm"/>
    <property type="evidence" value="ECO:0007669"/>
    <property type="project" value="TreeGrafter"/>
</dbReference>
<dbReference type="EMBL" id="JAEUBE010000378">
    <property type="protein sequence ID" value="KAH3662435.1"/>
    <property type="molecule type" value="Genomic_DNA"/>
</dbReference>
<sequence length="1012" mass="111287">MPTPAELLAQKHSAFSEEPETPIVSATESSAPSSAPSEPSTQEFDTDEDSAPNGAMKKISIDDETFFPALGVSVGATPGKWGPFLSNGRKSGPITQSSFKPAVKSSTTQLTFIVDAAEQLPVSKNDMFKIISKIKSSYDVKVESTFSAATNKRTFLLSGPASTIQKAKKDLIKQLTKPVKIEFGIPFKLISTVIGSQGRTLKPILESTGVKIDIARTGNNESSDDDDIFGNLSTVVIEGDLDSCKQAQQKIMAIVNEHTQNLTVKVPVSETLKRFVNLELKQQLPLDVEVDLPLEDSKSSALYLSGPRESVLEAKDAANTIINFLGTRIVTEERTVPKSIHQFLDKDKIFSNTGVLVDVPAEDSSTTVVKFIGLKDNIPKAISFGKQLSQDYAIDSLDLARSHGGNYLHAKALTAFFIYTGLFDSLSSKTDVKIKAPTYASLADDTQKSVNLEFVCHKDAKDSLKSVRREIVEMVNKTTPSFVRVVTDIDSFVLDSLDTTVADEKNVKIVPLGKLAGLTNKIILLYQPSDEEFLPSLKETNETLDAVDHSLDNLRTLSQDLSHQVLPMASADQELLAANSLNVILSKYGSSINIKLHQNSEESSADELLVVGYKNEISKVVDELKQAIDEIKNYETASKYNHTIEFPTSQLSRLIGQKGGHLQGLQDQFNIKIDVFKGEDAAVGDKTQVKLTGLKSNVDECEKKLSQLAKKWVDEKTVVLKIEKKYHRKLIGPSGVYVHRLNKKYNVNIKFPFENATGHQDEVVITGPSKGVSKAEEELRELWQYEKDNGFRETLKIPNSILPRLIGKSGEQVKDLSIETGADIKRLREKSNDETAEFEITGTKESIRAAVKKINSIVDRIQNEVTETIEVDTKWHKHLVGPGASKKTEIILNACGPNDEADFRRLLQVPAAGSNSTKIVCQGNRVVVEKIIQQVNKIIFDLENVTSETVSVPKKKHSLIIGPGGTVRRALELEHHVRVNVPKIDQQSDDVVVRGSPQNVEKAKAAIQKLVS</sequence>
<feature type="domain" description="K Homology" evidence="8">
    <location>
        <begin position="714"/>
        <end position="784"/>
    </location>
</feature>
<evidence type="ECO:0000256" key="4">
    <source>
        <dbReference type="ARBA" id="ARBA00022884"/>
    </source>
</evidence>
<reference evidence="9" key="2">
    <citation type="submission" date="2021-01" db="EMBL/GenBank/DDBJ databases">
        <authorList>
            <person name="Schikora-Tamarit M.A."/>
        </authorList>
    </citation>
    <scope>NUCLEOTIDE SEQUENCE</scope>
    <source>
        <strain evidence="9">CBS6075</strain>
    </source>
</reference>
<feature type="domain" description="K Homology" evidence="8">
    <location>
        <begin position="863"/>
        <end position="940"/>
    </location>
</feature>
<dbReference type="Pfam" id="PF00013">
    <property type="entry name" value="KH_1"/>
    <property type="match status" value="5"/>
</dbReference>
<dbReference type="Pfam" id="PF24668">
    <property type="entry name" value="KH_Vigilin"/>
    <property type="match status" value="1"/>
</dbReference>
<dbReference type="RefSeq" id="XP_046059524.1">
    <property type="nucleotide sequence ID" value="XM_046206894.1"/>
</dbReference>
<dbReference type="InterPro" id="IPR036612">
    <property type="entry name" value="KH_dom_type_1_sf"/>
</dbReference>
<organism evidence="9 10">
    <name type="scientific">Ogataea philodendri</name>
    <dbReference type="NCBI Taxonomy" id="1378263"/>
    <lineage>
        <taxon>Eukaryota</taxon>
        <taxon>Fungi</taxon>
        <taxon>Dikarya</taxon>
        <taxon>Ascomycota</taxon>
        <taxon>Saccharomycotina</taxon>
        <taxon>Pichiomycetes</taxon>
        <taxon>Pichiales</taxon>
        <taxon>Pichiaceae</taxon>
        <taxon>Ogataea</taxon>
    </lineage>
</organism>
<accession>A0A9P8T1Z7</accession>
<evidence type="ECO:0000256" key="2">
    <source>
        <dbReference type="ARBA" id="ARBA00022490"/>
    </source>
</evidence>
<feature type="domain" description="K Homology" evidence="8">
    <location>
        <begin position="177"/>
        <end position="256"/>
    </location>
</feature>
<feature type="domain" description="K Homology" evidence="8">
    <location>
        <begin position="944"/>
        <end position="1012"/>
    </location>
</feature>
<dbReference type="PANTHER" id="PTHR10627">
    <property type="entry name" value="SCP160"/>
    <property type="match status" value="1"/>
</dbReference>
<proteinExistence type="predicted"/>
<dbReference type="GO" id="GO:0003729">
    <property type="term" value="F:mRNA binding"/>
    <property type="evidence" value="ECO:0007669"/>
    <property type="project" value="TreeGrafter"/>
</dbReference>
<evidence type="ECO:0000256" key="3">
    <source>
        <dbReference type="ARBA" id="ARBA00022737"/>
    </source>
</evidence>
<dbReference type="InterPro" id="IPR004088">
    <property type="entry name" value="KH_dom_type_1"/>
</dbReference>
<comment type="subcellular location">
    <subcellularLocation>
        <location evidence="1">Cytoplasm</location>
    </subcellularLocation>
</comment>
<keyword evidence="10" id="KW-1185">Reference proteome</keyword>
<evidence type="ECO:0000256" key="7">
    <source>
        <dbReference type="SAM" id="MobiDB-lite"/>
    </source>
</evidence>
<feature type="domain" description="K Homology" evidence="8">
    <location>
        <begin position="638"/>
        <end position="710"/>
    </location>
</feature>
<keyword evidence="2" id="KW-0963">Cytoplasm</keyword>
<dbReference type="SUPFAM" id="SSF54791">
    <property type="entry name" value="Eukaryotic type KH-domain (KH-domain type I)"/>
    <property type="match status" value="5"/>
</dbReference>
<dbReference type="PANTHER" id="PTHR10627:SF31">
    <property type="entry name" value="DODECA-SATELLITE-BINDING PROTEIN 1, ISOFORM A"/>
    <property type="match status" value="1"/>
</dbReference>
<dbReference type="AlphaFoldDB" id="A0A9P8T1Z7"/>
<feature type="domain" description="K Homology" evidence="8">
    <location>
        <begin position="789"/>
        <end position="859"/>
    </location>
</feature>
<evidence type="ECO:0000256" key="5">
    <source>
        <dbReference type="PROSITE-ProRule" id="PRU00117"/>
    </source>
</evidence>
<evidence type="ECO:0000259" key="8">
    <source>
        <dbReference type="SMART" id="SM00322"/>
    </source>
</evidence>